<name>A0ABW5YVN7_9SPHI</name>
<evidence type="ECO:0000313" key="2">
    <source>
        <dbReference type="Proteomes" id="UP001597509"/>
    </source>
</evidence>
<dbReference type="Proteomes" id="UP001597509">
    <property type="component" value="Unassembled WGS sequence"/>
</dbReference>
<gene>
    <name evidence="1" type="ORF">ACFS6I_10815</name>
</gene>
<proteinExistence type="predicted"/>
<protein>
    <recommendedName>
        <fullName evidence="3">DUF4468 domain-containing protein</fullName>
    </recommendedName>
</protein>
<keyword evidence="2" id="KW-1185">Reference proteome</keyword>
<sequence>MKNILVLIVLIFGSTFLAHGQSVSFEKAVAASITNRVALTDQNNQGLAIGSIYRVKLSVQVTNTRTGAEYLVWYSLPDTIWKIRLVSSNGVSSNHPQLEVTDNIVRVFTDHATNYAVKVFVEGFNTGNGAAIPSMLGSSYQWQRYINNLYYMDGNVGIGTDTPKEKLSVNGNIRAHQIKVETTNWPDYVFKDDYKLSSLEDTEKFIQANGHLPQVPKAETVEKEGYSLNEMDKILLKKIEELTLHLIRLDKENKELKELILRK</sequence>
<organism evidence="1 2">
    <name type="scientific">Sphingobacterium anhuiense</name>
    <dbReference type="NCBI Taxonomy" id="493780"/>
    <lineage>
        <taxon>Bacteria</taxon>
        <taxon>Pseudomonadati</taxon>
        <taxon>Bacteroidota</taxon>
        <taxon>Sphingobacteriia</taxon>
        <taxon>Sphingobacteriales</taxon>
        <taxon>Sphingobacteriaceae</taxon>
        <taxon>Sphingobacterium</taxon>
    </lineage>
</organism>
<dbReference type="RefSeq" id="WP_380920382.1">
    <property type="nucleotide sequence ID" value="NZ_JBHUPE010000004.1"/>
</dbReference>
<comment type="caution">
    <text evidence="1">The sequence shown here is derived from an EMBL/GenBank/DDBJ whole genome shotgun (WGS) entry which is preliminary data.</text>
</comment>
<dbReference type="EMBL" id="JBHUPE010000004">
    <property type="protein sequence ID" value="MFD2904418.1"/>
    <property type="molecule type" value="Genomic_DNA"/>
</dbReference>
<accession>A0ABW5YVN7</accession>
<evidence type="ECO:0000313" key="1">
    <source>
        <dbReference type="EMBL" id="MFD2904418.1"/>
    </source>
</evidence>
<evidence type="ECO:0008006" key="3">
    <source>
        <dbReference type="Google" id="ProtNLM"/>
    </source>
</evidence>
<reference evidence="2" key="1">
    <citation type="journal article" date="2019" name="Int. J. Syst. Evol. Microbiol.">
        <title>The Global Catalogue of Microorganisms (GCM) 10K type strain sequencing project: providing services to taxonomists for standard genome sequencing and annotation.</title>
        <authorList>
            <consortium name="The Broad Institute Genomics Platform"/>
            <consortium name="The Broad Institute Genome Sequencing Center for Infectious Disease"/>
            <person name="Wu L."/>
            <person name="Ma J."/>
        </authorList>
    </citation>
    <scope>NUCLEOTIDE SEQUENCE [LARGE SCALE GENOMIC DNA]</scope>
    <source>
        <strain evidence="2">KCTC 22209</strain>
    </source>
</reference>